<dbReference type="InterPro" id="IPR018122">
    <property type="entry name" value="TF_fork_head_CS_1"/>
</dbReference>
<dbReference type="PANTHER" id="PTHR45881">
    <property type="entry name" value="CHECKPOINT SUPPRESSOR 1-LIKE, ISOFORM A-RELATED"/>
    <property type="match status" value="1"/>
</dbReference>
<dbReference type="FunFam" id="1.10.10.10:FF:000030">
    <property type="entry name" value="Forkhead box protein K2"/>
    <property type="match status" value="1"/>
</dbReference>
<evidence type="ECO:0000259" key="9">
    <source>
        <dbReference type="PROSITE" id="PS50039"/>
    </source>
</evidence>
<dbReference type="SMART" id="SM00240">
    <property type="entry name" value="FHA"/>
    <property type="match status" value="1"/>
</dbReference>
<dbReference type="PROSITE" id="PS50006">
    <property type="entry name" value="FHA_DOMAIN"/>
    <property type="match status" value="1"/>
</dbReference>
<evidence type="ECO:0000313" key="10">
    <source>
        <dbReference type="Proteomes" id="UP000887569"/>
    </source>
</evidence>
<feature type="DNA-binding region" description="Fork-head" evidence="6">
    <location>
        <begin position="294"/>
        <end position="389"/>
    </location>
</feature>
<organism evidence="10 11">
    <name type="scientific">Parascaris univalens</name>
    <name type="common">Nematode worm</name>
    <dbReference type="NCBI Taxonomy" id="6257"/>
    <lineage>
        <taxon>Eukaryota</taxon>
        <taxon>Metazoa</taxon>
        <taxon>Ecdysozoa</taxon>
        <taxon>Nematoda</taxon>
        <taxon>Chromadorea</taxon>
        <taxon>Rhabditida</taxon>
        <taxon>Spirurina</taxon>
        <taxon>Ascaridomorpha</taxon>
        <taxon>Ascaridoidea</taxon>
        <taxon>Ascarididae</taxon>
        <taxon>Parascaris</taxon>
    </lineage>
</organism>
<evidence type="ECO:0000259" key="8">
    <source>
        <dbReference type="PROSITE" id="PS50006"/>
    </source>
</evidence>
<dbReference type="PANTHER" id="PTHR45881:SF6">
    <property type="entry name" value="FORK-HEAD DOMAIN-CONTAINING PROTEIN"/>
    <property type="match status" value="1"/>
</dbReference>
<accession>A0A915BDM9</accession>
<dbReference type="PROSITE" id="PS50039">
    <property type="entry name" value="FORK_HEAD_3"/>
    <property type="match status" value="1"/>
</dbReference>
<evidence type="ECO:0000256" key="6">
    <source>
        <dbReference type="PROSITE-ProRule" id="PRU00089"/>
    </source>
</evidence>
<evidence type="ECO:0000256" key="3">
    <source>
        <dbReference type="ARBA" id="ARBA00023125"/>
    </source>
</evidence>
<dbReference type="GO" id="GO:0006357">
    <property type="term" value="P:regulation of transcription by RNA polymerase II"/>
    <property type="evidence" value="ECO:0007669"/>
    <property type="project" value="UniProtKB-ARBA"/>
</dbReference>
<proteinExistence type="predicted"/>
<evidence type="ECO:0000256" key="2">
    <source>
        <dbReference type="ARBA" id="ARBA00023015"/>
    </source>
</evidence>
<dbReference type="SUPFAM" id="SSF49879">
    <property type="entry name" value="SMAD/FHA domain"/>
    <property type="match status" value="1"/>
</dbReference>
<evidence type="ECO:0000313" key="11">
    <source>
        <dbReference type="WBParaSite" id="PgR035X_g113_t02"/>
    </source>
</evidence>
<dbReference type="GO" id="GO:0043565">
    <property type="term" value="F:sequence-specific DNA binding"/>
    <property type="evidence" value="ECO:0007669"/>
    <property type="project" value="InterPro"/>
</dbReference>
<dbReference type="PROSITE" id="PS00658">
    <property type="entry name" value="FORK_HEAD_2"/>
    <property type="match status" value="1"/>
</dbReference>
<reference evidence="11" key="1">
    <citation type="submission" date="2022-11" db="UniProtKB">
        <authorList>
            <consortium name="WormBaseParasite"/>
        </authorList>
    </citation>
    <scope>IDENTIFICATION</scope>
</reference>
<keyword evidence="5 6" id="KW-0539">Nucleus</keyword>
<protein>
    <submittedName>
        <fullName evidence="11">Forkhead box protein K1</fullName>
    </submittedName>
</protein>
<evidence type="ECO:0000256" key="4">
    <source>
        <dbReference type="ARBA" id="ARBA00023163"/>
    </source>
</evidence>
<dbReference type="Pfam" id="PF00250">
    <property type="entry name" value="Forkhead"/>
    <property type="match status" value="1"/>
</dbReference>
<dbReference type="InterPro" id="IPR036388">
    <property type="entry name" value="WH-like_DNA-bd_sf"/>
</dbReference>
<dbReference type="Proteomes" id="UP000887569">
    <property type="component" value="Unplaced"/>
</dbReference>
<dbReference type="CDD" id="cd20026">
    <property type="entry name" value="FH_FOXK"/>
    <property type="match status" value="1"/>
</dbReference>
<dbReference type="InterPro" id="IPR030456">
    <property type="entry name" value="TF_fork_head_CS_2"/>
</dbReference>
<feature type="region of interest" description="Disordered" evidence="7">
    <location>
        <begin position="261"/>
        <end position="282"/>
    </location>
</feature>
<dbReference type="WBParaSite" id="PgR035X_g113_t02">
    <property type="protein sequence ID" value="PgR035X_g113_t02"/>
    <property type="gene ID" value="PgR035X_g113"/>
</dbReference>
<dbReference type="SMART" id="SM00339">
    <property type="entry name" value="FH"/>
    <property type="match status" value="1"/>
</dbReference>
<keyword evidence="10" id="KW-1185">Reference proteome</keyword>
<dbReference type="AlphaFoldDB" id="A0A915BDM9"/>
<evidence type="ECO:0000256" key="5">
    <source>
        <dbReference type="ARBA" id="ARBA00023242"/>
    </source>
</evidence>
<feature type="region of interest" description="Disordered" evidence="7">
    <location>
        <begin position="1057"/>
        <end position="1082"/>
    </location>
</feature>
<evidence type="ECO:0000256" key="7">
    <source>
        <dbReference type="SAM" id="MobiDB-lite"/>
    </source>
</evidence>
<evidence type="ECO:0000256" key="1">
    <source>
        <dbReference type="ARBA" id="ARBA00004123"/>
    </source>
</evidence>
<comment type="subcellular location">
    <subcellularLocation>
        <location evidence="1 6">Nucleus</location>
    </subcellularLocation>
</comment>
<dbReference type="InterPro" id="IPR001766">
    <property type="entry name" value="Fork_head_dom"/>
</dbReference>
<dbReference type="InterPro" id="IPR008984">
    <property type="entry name" value="SMAD_FHA_dom_sf"/>
</dbReference>
<feature type="domain" description="Fork-head" evidence="9">
    <location>
        <begin position="294"/>
        <end position="389"/>
    </location>
</feature>
<keyword evidence="3 6" id="KW-0238">DNA-binding</keyword>
<dbReference type="Pfam" id="PF00498">
    <property type="entry name" value="FHA"/>
    <property type="match status" value="1"/>
</dbReference>
<feature type="compositionally biased region" description="Polar residues" evidence="7">
    <location>
        <begin position="767"/>
        <end position="784"/>
    </location>
</feature>
<dbReference type="InterPro" id="IPR036390">
    <property type="entry name" value="WH_DNA-bd_sf"/>
</dbReference>
<dbReference type="GO" id="GO:0045893">
    <property type="term" value="P:positive regulation of DNA-templated transcription"/>
    <property type="evidence" value="ECO:0007669"/>
    <property type="project" value="UniProtKB-ARBA"/>
</dbReference>
<dbReference type="PROSITE" id="PS00657">
    <property type="entry name" value="FORK_HEAD_1"/>
    <property type="match status" value="1"/>
</dbReference>
<dbReference type="SUPFAM" id="SSF46785">
    <property type="entry name" value="Winged helix' DNA-binding domain"/>
    <property type="match status" value="1"/>
</dbReference>
<feature type="compositionally biased region" description="Polar residues" evidence="7">
    <location>
        <begin position="261"/>
        <end position="277"/>
    </location>
</feature>
<dbReference type="Gene3D" id="2.60.200.20">
    <property type="match status" value="1"/>
</dbReference>
<sequence>MKRFSSIFLERMMPDSQLEECSVEKKQPSAASALLDAAAVQHQSLVSGCSRIRKIVPSIHELVHSFTVSHLNGYELLEELEKRPQEVRWIGDAKKRPLAILRGPSGTFAVTKRVVVIGRESTHSNTDLIVQENNYISRCHMILSYTGQPNRWNIKVNGKNGVLINDKMYRRAEEPQTIPFCCIFRFPSTSLKVLFRGMESPVSEEDSQYAINPNTIKTPEAASTRVAAVDVDAADVPFHGSVAQSVVVPAEVEASPQQVSLTCSTDPNNSSTSTLAATPQRDDSIEEYRSAEEKPPYSYAQLIVQAIMSSPDHQITLSGIYAFITNRYPWYRATDKGWQNSIRHNLSLNRYFVKVARAHDEPGKGSFWRMEPSSAQKNMEMAYKKRKLKATKGNKNTSPPAADCDSEEFLFDRTSPSQICTAKLHREHTDEATTTCQGKTCCEAEETSHYSCQQGEDCCGSSSEWRKSQRNDISPIVNTDAQSNHSPIRHNTHSDSPFVLVDESSQPSSAISGLTGKAEFADEHSTDCESLCEESLRFVQSAPCSPKSVFSRREHHSGSGTTFRVRQSVKDGRSRLQLCHSPPEYRAFNLNDISKTLSSRSTWQRLHPYQRGGTKSLSTTPVRELLQGTNSIHLEDLKRDLIMLSSQEKDTQTSTASNIVADSTDEGEVNIPPRQKGPSIYHNTNLQQLHPQKLRFLLEHSNKGIGEAVAQPTENIAAECTPESSTTHCESDSASSAVIKLDTKPVAQLVRKYGVDESVKHDHEALTKQQSEPPQNAPTKTMPNVEQKRAKKRDCSTAPVEENSRRNDDVLKVIRIDEDSENRHIRMLFSRSAQNTTVVQPAIRADGVNTTDERFVATPPALDMNPSTNTEQSSFIQQPENSNSAINTVVPIAAQATNLPPTQTTVTTTANSMALMGCASRVMQEDMLRRNAQIVRTRAVVPVTVALRADALKSPYAETSFPGQNVANLANMPSPVTPQQLVDNNILSNYAQLMQNTHYNELVQMMSQANLSMLQQAPLSVPPTLPYNITQQLAVVASTASAQFRVAPMQCGSNVFTDSAPTLSSPQRGGRSNNAAEQRSRSPLDQALLDLCKVLVTHQQNEAQGISQSNELANAIRRYAQMHLAFTGTPLTLVQLAQVLNIPVPLPQHPLDPQTNMANLLSQCGTLQMLPSPNPYVMLSNQELFAKLANDVSLRNNVSANPLLGVGGPQFGQNQLPEPVSSTQCAGKIQRNC</sequence>
<feature type="region of interest" description="Disordered" evidence="7">
    <location>
        <begin position="763"/>
        <end position="804"/>
    </location>
</feature>
<keyword evidence="4" id="KW-0804">Transcription</keyword>
<dbReference type="GO" id="GO:0003700">
    <property type="term" value="F:DNA-binding transcription factor activity"/>
    <property type="evidence" value="ECO:0007669"/>
    <property type="project" value="InterPro"/>
</dbReference>
<dbReference type="PRINTS" id="PR00053">
    <property type="entry name" value="FORKHEAD"/>
</dbReference>
<keyword evidence="2" id="KW-0805">Transcription regulation</keyword>
<dbReference type="Gene3D" id="1.10.10.10">
    <property type="entry name" value="Winged helix-like DNA-binding domain superfamily/Winged helix DNA-binding domain"/>
    <property type="match status" value="1"/>
</dbReference>
<name>A0A915BDM9_PARUN</name>
<dbReference type="GO" id="GO:0005634">
    <property type="term" value="C:nucleus"/>
    <property type="evidence" value="ECO:0007669"/>
    <property type="project" value="UniProtKB-SubCell"/>
</dbReference>
<feature type="domain" description="FHA" evidence="8">
    <location>
        <begin position="115"/>
        <end position="169"/>
    </location>
</feature>
<dbReference type="InterPro" id="IPR000253">
    <property type="entry name" value="FHA_dom"/>
</dbReference>